<reference evidence="1" key="1">
    <citation type="submission" date="2019-11" db="EMBL/GenBank/DDBJ databases">
        <authorList>
            <person name="Feng L."/>
        </authorList>
    </citation>
    <scope>NUCLEOTIDE SEQUENCE</scope>
    <source>
        <strain evidence="1">BdentiumLFYP24</strain>
    </source>
</reference>
<protein>
    <submittedName>
        <fullName evidence="1">Uncharacterized protein</fullName>
    </submittedName>
</protein>
<dbReference type="GeneID" id="52017235"/>
<name>A0A6N2SIP1_9BIFI</name>
<accession>A0A6N2SIP1</accession>
<dbReference type="RefSeq" id="WP_003843583.1">
    <property type="nucleotide sequence ID" value="NZ_CABKPB010000001.1"/>
</dbReference>
<dbReference type="EMBL" id="CACRSP010000003">
    <property type="protein sequence ID" value="VYS93002.1"/>
    <property type="molecule type" value="Genomic_DNA"/>
</dbReference>
<sequence>MTMYPEAAIIVHDGRFLFYGLCRSSAVSLFADSLESGKFREFSGKKGFS</sequence>
<dbReference type="AlphaFoldDB" id="A0A6N2SIP1"/>
<organism evidence="1">
    <name type="scientific">Bifidobacterium dentium</name>
    <dbReference type="NCBI Taxonomy" id="1689"/>
    <lineage>
        <taxon>Bacteria</taxon>
        <taxon>Bacillati</taxon>
        <taxon>Actinomycetota</taxon>
        <taxon>Actinomycetes</taxon>
        <taxon>Bifidobacteriales</taxon>
        <taxon>Bifidobacteriaceae</taxon>
        <taxon>Bifidobacterium</taxon>
    </lineage>
</organism>
<gene>
    <name evidence="1" type="ORF">BDLFYP24_01524</name>
</gene>
<proteinExistence type="predicted"/>
<evidence type="ECO:0000313" key="1">
    <source>
        <dbReference type="EMBL" id="VYS93002.1"/>
    </source>
</evidence>